<sequence>MAHIQYLNFDGEDLPLPVSYDVGLSDVEADSSGETEAGTRQRDLVRSGVVEISCSFNVSPTWLKKLTIFRNRPKITVKYFDTGTLEIKQTQMYIDGFKSGLQKDTSFKGLWTVSFTLKEF</sequence>
<organism evidence="1">
    <name type="scientific">uncultured bacterium IN-06</name>
    <dbReference type="NCBI Taxonomy" id="1805584"/>
    <lineage>
        <taxon>Bacteria</taxon>
        <taxon>environmental samples</taxon>
    </lineage>
</organism>
<accession>A0A142BVX0</accession>
<dbReference type="AlphaFoldDB" id="A0A142BVX0"/>
<reference evidence="1" key="2">
    <citation type="submission" date="2016-02" db="EMBL/GenBank/DDBJ databases">
        <authorList>
            <person name="Wen L."/>
            <person name="He K."/>
            <person name="Yang H."/>
        </authorList>
    </citation>
    <scope>NUCLEOTIDE SEQUENCE</scope>
</reference>
<protein>
    <recommendedName>
        <fullName evidence="2">Phage tail protein</fullName>
    </recommendedName>
</protein>
<evidence type="ECO:0000313" key="1">
    <source>
        <dbReference type="EMBL" id="AMP42258.1"/>
    </source>
</evidence>
<proteinExistence type="predicted"/>
<name>A0A142BVX0_9BACT</name>
<dbReference type="EMBL" id="KU736871">
    <property type="protein sequence ID" value="AMP42258.1"/>
    <property type="molecule type" value="Genomic_DNA"/>
</dbReference>
<evidence type="ECO:0008006" key="2">
    <source>
        <dbReference type="Google" id="ProtNLM"/>
    </source>
</evidence>
<reference evidence="1" key="1">
    <citation type="journal article" date="2016" name="Appl. Environ. Microbiol.">
        <title>Diversity of the Tetracycline Mobilome within a Chinese Pig Manure Sample.</title>
        <authorList>
            <person name="Leclercq S.O."/>
            <person name="Wang C."/>
            <person name="Zhu Y."/>
            <person name="Wu H."/>
            <person name="Du X."/>
            <person name="Liu Z."/>
            <person name="Feng J."/>
        </authorList>
    </citation>
    <scope>NUCLEOTIDE SEQUENCE</scope>
</reference>